<dbReference type="GO" id="GO:0046872">
    <property type="term" value="F:metal ion binding"/>
    <property type="evidence" value="ECO:0007669"/>
    <property type="project" value="UniProtKB-KW"/>
</dbReference>
<dbReference type="Gene3D" id="2.60.40.1190">
    <property type="match status" value="1"/>
</dbReference>
<evidence type="ECO:0000256" key="3">
    <source>
        <dbReference type="ARBA" id="ARBA00022723"/>
    </source>
</evidence>
<proteinExistence type="predicted"/>
<reference evidence="8 9" key="1">
    <citation type="journal article" date="2016" name="Nat. Commun.">
        <title>Thousands of microbial genomes shed light on interconnected biogeochemical processes in an aquifer system.</title>
        <authorList>
            <person name="Anantharaman K."/>
            <person name="Brown C.T."/>
            <person name="Hug L.A."/>
            <person name="Sharon I."/>
            <person name="Castelle C.J."/>
            <person name="Probst A.J."/>
            <person name="Thomas B.C."/>
            <person name="Singh A."/>
            <person name="Wilkins M.J."/>
            <person name="Karaoz U."/>
            <person name="Brodie E.L."/>
            <person name="Williams K.H."/>
            <person name="Hubbard S.S."/>
            <person name="Banfield J.F."/>
        </authorList>
    </citation>
    <scope>NUCLEOTIDE SEQUENCE [LARGE SCALE GENOMIC DNA]</scope>
</reference>
<dbReference type="Gene3D" id="2.60.40.10">
    <property type="entry name" value="Immunoglobulins"/>
    <property type="match status" value="1"/>
</dbReference>
<evidence type="ECO:0000259" key="7">
    <source>
        <dbReference type="Pfam" id="PF09459"/>
    </source>
</evidence>
<evidence type="ECO:0000313" key="8">
    <source>
        <dbReference type="EMBL" id="OGL51848.1"/>
    </source>
</evidence>
<keyword evidence="1" id="KW-0813">Transport</keyword>
<keyword evidence="4" id="KW-0249">Electron transport</keyword>
<feature type="domain" description="Cytochrome c-552/DMSO reductase-like haem-binding" evidence="7">
    <location>
        <begin position="240"/>
        <end position="419"/>
    </location>
</feature>
<name>A0A1F7SF19_9BACT</name>
<evidence type="ECO:0000256" key="6">
    <source>
        <dbReference type="SAM" id="MobiDB-lite"/>
    </source>
</evidence>
<dbReference type="GO" id="GO:0020037">
    <property type="term" value="F:heme binding"/>
    <property type="evidence" value="ECO:0007669"/>
    <property type="project" value="InterPro"/>
</dbReference>
<dbReference type="STRING" id="1817883.A3G31_12765"/>
<gene>
    <name evidence="8" type="ORF">A3G31_12765</name>
</gene>
<dbReference type="EMBL" id="MGDI01000037">
    <property type="protein sequence ID" value="OGL51848.1"/>
    <property type="molecule type" value="Genomic_DNA"/>
</dbReference>
<organism evidence="8 9">
    <name type="scientific">Candidatus Schekmanbacteria bacterium RIFCSPLOWO2_12_FULL_38_15</name>
    <dbReference type="NCBI Taxonomy" id="1817883"/>
    <lineage>
        <taxon>Bacteria</taxon>
        <taxon>Candidatus Schekmaniibacteriota</taxon>
    </lineage>
</organism>
<dbReference type="Proteomes" id="UP000178082">
    <property type="component" value="Unassembled WGS sequence"/>
</dbReference>
<dbReference type="InterPro" id="IPR013783">
    <property type="entry name" value="Ig-like_fold"/>
</dbReference>
<keyword evidence="3" id="KW-0479">Metal-binding</keyword>
<accession>A0A1F7SF19</accession>
<feature type="region of interest" description="Disordered" evidence="6">
    <location>
        <begin position="378"/>
        <end position="403"/>
    </location>
</feature>
<sequence length="435" mass="46231">MKKRNVLIFVFTMGFFIASVYTYLHGAQQGAAPQPIIKQVVPIEVPQGAEMDIIIRGSKFADGATVSFSGGIIVNSTTFDSAKKLIVNISVPSAESLGKKKVTVTNPTGKPGIKPNALGVVEGVPTTPPAFKAGDTIPGYTLKAPWGSRAEIKASGSYSSGQWTVFMTRALKTSATSEDVQFDGIGSGSEYYFSVGVLNNAKGTVTTMAVLDGSRYILGNESSTTANLKAKNETPTSASTFTGTEFITTGNSAEGVPPVTLKAAYDSKNLYILTTWSDSTEDLKKDQWSFDGTTWTRQSMDTGYDEDRIAIWWDVADSTHTMAQGCANLCHLTGGSTGQGRMGTKNSGEIADLWHWKAARWNPLNFADDQYGIYADPTNTSVDTRKSDTGGGIDSSNSTGTPAQPAFMAEDDPGANANFLMGIPSGAKRAITFTP</sequence>
<dbReference type="AlphaFoldDB" id="A0A1F7SF19"/>
<dbReference type="SUPFAM" id="SSF81296">
    <property type="entry name" value="E set domains"/>
    <property type="match status" value="1"/>
</dbReference>
<comment type="caution">
    <text evidence="8">The sequence shown here is derived from an EMBL/GenBank/DDBJ whole genome shotgun (WGS) entry which is preliminary data.</text>
</comment>
<keyword evidence="2" id="KW-0349">Heme</keyword>
<evidence type="ECO:0000256" key="4">
    <source>
        <dbReference type="ARBA" id="ARBA00022982"/>
    </source>
</evidence>
<evidence type="ECO:0000256" key="5">
    <source>
        <dbReference type="ARBA" id="ARBA00023004"/>
    </source>
</evidence>
<dbReference type="InterPro" id="IPR019020">
    <property type="entry name" value="Cyt-c552/DMSO_Rdtase_haem-bd"/>
</dbReference>
<dbReference type="Pfam" id="PF09459">
    <property type="entry name" value="EB_dh"/>
    <property type="match status" value="2"/>
</dbReference>
<evidence type="ECO:0000256" key="2">
    <source>
        <dbReference type="ARBA" id="ARBA00022617"/>
    </source>
</evidence>
<dbReference type="InterPro" id="IPR014756">
    <property type="entry name" value="Ig_E-set"/>
</dbReference>
<keyword evidence="5" id="KW-0408">Iron</keyword>
<feature type="domain" description="Cytochrome c-552/DMSO reductase-like haem-binding" evidence="7">
    <location>
        <begin position="109"/>
        <end position="204"/>
    </location>
</feature>
<protein>
    <recommendedName>
        <fullName evidence="7">Cytochrome c-552/DMSO reductase-like haem-binding domain-containing protein</fullName>
    </recommendedName>
</protein>
<evidence type="ECO:0000256" key="1">
    <source>
        <dbReference type="ARBA" id="ARBA00022448"/>
    </source>
</evidence>
<evidence type="ECO:0000313" key="9">
    <source>
        <dbReference type="Proteomes" id="UP000178082"/>
    </source>
</evidence>